<evidence type="ECO:0000313" key="2">
    <source>
        <dbReference type="Proteomes" id="UP000006738"/>
    </source>
</evidence>
<protein>
    <submittedName>
        <fullName evidence="1">Uncharacterized protein</fullName>
    </submittedName>
</protein>
<dbReference type="KEGG" id="bpl:BURPS1106A_1548"/>
<evidence type="ECO:0000313" key="1">
    <source>
        <dbReference type="EMBL" id="ABN92265.1"/>
    </source>
</evidence>
<accession>A3NTZ8</accession>
<dbReference type="AlphaFoldDB" id="A3NTZ8"/>
<dbReference type="Proteomes" id="UP000006738">
    <property type="component" value="Chromosome I"/>
</dbReference>
<gene>
    <name evidence="1" type="ordered locus">BURPS1106A_1548</name>
</gene>
<proteinExistence type="predicted"/>
<sequence>MSIQFSYRKESSCAFSASMIFDIRVKISGKSNATSEASRKLAVMFIEDLRVEESR</sequence>
<organism evidence="1 2">
    <name type="scientific">Burkholderia pseudomallei (strain 1106a)</name>
    <dbReference type="NCBI Taxonomy" id="357348"/>
    <lineage>
        <taxon>Bacteria</taxon>
        <taxon>Pseudomonadati</taxon>
        <taxon>Pseudomonadota</taxon>
        <taxon>Betaproteobacteria</taxon>
        <taxon>Burkholderiales</taxon>
        <taxon>Burkholderiaceae</taxon>
        <taxon>Burkholderia</taxon>
        <taxon>pseudomallei group</taxon>
    </lineage>
</organism>
<name>A3NTZ8_BURP0</name>
<dbReference type="HOGENOM" id="CLU_3023188_0_0_4"/>
<reference evidence="1 2" key="1">
    <citation type="submission" date="2007-02" db="EMBL/GenBank/DDBJ databases">
        <authorList>
            <person name="DeShazer D."/>
            <person name="Woods D.E."/>
            <person name="Nierman W.C."/>
        </authorList>
    </citation>
    <scope>NUCLEOTIDE SEQUENCE [LARGE SCALE GENOMIC DNA]</scope>
    <source>
        <strain evidence="1 2">1106a</strain>
    </source>
</reference>
<dbReference type="EMBL" id="CP000572">
    <property type="protein sequence ID" value="ABN92265.1"/>
    <property type="molecule type" value="Genomic_DNA"/>
</dbReference>